<name>A0A8J2WTL0_9STRA</name>
<evidence type="ECO:0000313" key="2">
    <source>
        <dbReference type="EMBL" id="CAH0367747.1"/>
    </source>
</evidence>
<dbReference type="Proteomes" id="UP000789595">
    <property type="component" value="Unassembled WGS sequence"/>
</dbReference>
<organism evidence="2 3">
    <name type="scientific">Pelagomonas calceolata</name>
    <dbReference type="NCBI Taxonomy" id="35677"/>
    <lineage>
        <taxon>Eukaryota</taxon>
        <taxon>Sar</taxon>
        <taxon>Stramenopiles</taxon>
        <taxon>Ochrophyta</taxon>
        <taxon>Pelagophyceae</taxon>
        <taxon>Pelagomonadales</taxon>
        <taxon>Pelagomonadaceae</taxon>
        <taxon>Pelagomonas</taxon>
    </lineage>
</organism>
<dbReference type="OrthoDB" id="5399006at2759"/>
<dbReference type="AlphaFoldDB" id="A0A8J2WTL0"/>
<accession>A0A8J2WTL0</accession>
<dbReference type="PANTHER" id="PTHR43431">
    <property type="entry name" value="OXIDOREDUCTASE, SHORT CHAIN DEHYDROGENASE/REDUCTASE FAMILY (AFU_ORTHOLOGUE AFUA_5G14000)"/>
    <property type="match status" value="1"/>
</dbReference>
<keyword evidence="1" id="KW-0732">Signal</keyword>
<dbReference type="Pfam" id="PF00106">
    <property type="entry name" value="adh_short"/>
    <property type="match status" value="1"/>
</dbReference>
<dbReference type="InterPro" id="IPR002347">
    <property type="entry name" value="SDR_fam"/>
</dbReference>
<comment type="caution">
    <text evidence="2">The sequence shown here is derived from an EMBL/GenBank/DDBJ whole genome shotgun (WGS) entry which is preliminary data.</text>
</comment>
<evidence type="ECO:0000313" key="3">
    <source>
        <dbReference type="Proteomes" id="UP000789595"/>
    </source>
</evidence>
<keyword evidence="3" id="KW-1185">Reference proteome</keyword>
<dbReference type="PRINTS" id="PR00081">
    <property type="entry name" value="GDHRDH"/>
</dbReference>
<feature type="signal peptide" evidence="1">
    <location>
        <begin position="1"/>
        <end position="15"/>
    </location>
</feature>
<evidence type="ECO:0000256" key="1">
    <source>
        <dbReference type="SAM" id="SignalP"/>
    </source>
</evidence>
<dbReference type="InterPro" id="IPR036291">
    <property type="entry name" value="NAD(P)-bd_dom_sf"/>
</dbReference>
<dbReference type="EMBL" id="CAKKNE010000002">
    <property type="protein sequence ID" value="CAH0367747.1"/>
    <property type="molecule type" value="Genomic_DNA"/>
</dbReference>
<sequence>MQGYAFLLLLLPAHALETKMAARKVAAVIGYGPGIGHSCAALWSSKGYSVALVSRTASKLETATTQIPNSAAFPCDITDNAALTTTMKSIAAQLGPVDTLLYNAGNGVWKKFNEISVEQLDMAMKTNVYGLLTCAQCCTPAMVDKGGGNIIVTGATASLRGMPFTSAFAAAKGGQKSLAQSMARQLWKDNVHVAYAIIDAAVGDGEGKMHPDSIAREYFHLAEQTSDCWSFQHHIQCKTSDMSLL</sequence>
<dbReference type="SUPFAM" id="SSF51735">
    <property type="entry name" value="NAD(P)-binding Rossmann-fold domains"/>
    <property type="match status" value="1"/>
</dbReference>
<gene>
    <name evidence="2" type="ORF">PECAL_2P07830</name>
</gene>
<dbReference type="Gene3D" id="3.40.50.720">
    <property type="entry name" value="NAD(P)-binding Rossmann-like Domain"/>
    <property type="match status" value="1"/>
</dbReference>
<reference evidence="2" key="1">
    <citation type="submission" date="2021-11" db="EMBL/GenBank/DDBJ databases">
        <authorList>
            <consortium name="Genoscope - CEA"/>
            <person name="William W."/>
        </authorList>
    </citation>
    <scope>NUCLEOTIDE SEQUENCE</scope>
</reference>
<feature type="chain" id="PRO_5035324513" evidence="1">
    <location>
        <begin position="16"/>
        <end position="245"/>
    </location>
</feature>
<dbReference type="PANTHER" id="PTHR43431:SF7">
    <property type="entry name" value="OXIDOREDUCTASE, SHORT CHAIN DEHYDROGENASE_REDUCTASE FAMILY (AFU_ORTHOLOGUE AFUA_5G14000)"/>
    <property type="match status" value="1"/>
</dbReference>
<protein>
    <submittedName>
        <fullName evidence="2">Uncharacterized protein</fullName>
    </submittedName>
</protein>
<proteinExistence type="predicted"/>